<dbReference type="RefSeq" id="WP_377554996.1">
    <property type="nucleotide sequence ID" value="NZ_JBHUHQ010000006.1"/>
</dbReference>
<feature type="transmembrane region" description="Helical" evidence="1">
    <location>
        <begin position="166"/>
        <end position="185"/>
    </location>
</feature>
<feature type="transmembrane region" description="Helical" evidence="1">
    <location>
        <begin position="215"/>
        <end position="240"/>
    </location>
</feature>
<evidence type="ECO:0000313" key="3">
    <source>
        <dbReference type="Proteomes" id="UP001597383"/>
    </source>
</evidence>
<sequence>MKLLHFELKKMLFSKKFLYLMLILIAVVVLLFLRNVIFDTYVEKEERQRIEELEQVSQSNFRMHQQTLAQAPEDEEAQKLQQINGPLLDRLYELRTLITTEDWQYKLTVENEALAYIKEYKEEGGDFPLSYKEIDHRFALNEKLLEEDIRPEHDTYSKTLPNFMRMIVNLLVNFGAIIIILLLVGDIMSSEFENRSIQLLFMQPLKRTHIITSKFWTSIVSYIVTIGIILGAVVIAGLLFGEKGTFDYPVVMEKNNVITFLTVSEYITKALILVSVTIFMVISLTLFYSLLFKHTLSTLFVLLGTFLIGYGLTTFISWPTFAWFNPFQYLWPEEMILYQNDRAWYQGVLMTLLMTITFYFIARQKIK</sequence>
<name>A0ABW4VVS1_9BACI</name>
<accession>A0ABW4VVS1</accession>
<evidence type="ECO:0000313" key="2">
    <source>
        <dbReference type="EMBL" id="MFD2043268.1"/>
    </source>
</evidence>
<comment type="caution">
    <text evidence="2">The sequence shown here is derived from an EMBL/GenBank/DDBJ whole genome shotgun (WGS) entry which is preliminary data.</text>
</comment>
<reference evidence="3" key="1">
    <citation type="journal article" date="2019" name="Int. J. Syst. Evol. Microbiol.">
        <title>The Global Catalogue of Microorganisms (GCM) 10K type strain sequencing project: providing services to taxonomists for standard genome sequencing and annotation.</title>
        <authorList>
            <consortium name="The Broad Institute Genomics Platform"/>
            <consortium name="The Broad Institute Genome Sequencing Center for Infectious Disease"/>
            <person name="Wu L."/>
            <person name="Ma J."/>
        </authorList>
    </citation>
    <scope>NUCLEOTIDE SEQUENCE [LARGE SCALE GENOMIC DNA]</scope>
    <source>
        <strain evidence="3">R28</strain>
    </source>
</reference>
<proteinExistence type="predicted"/>
<keyword evidence="1" id="KW-1133">Transmembrane helix</keyword>
<evidence type="ECO:0000256" key="1">
    <source>
        <dbReference type="SAM" id="Phobius"/>
    </source>
</evidence>
<gene>
    <name evidence="2" type="ORF">ACFSJF_03090</name>
</gene>
<dbReference type="Proteomes" id="UP001597383">
    <property type="component" value="Unassembled WGS sequence"/>
</dbReference>
<keyword evidence="1" id="KW-0472">Membrane</keyword>
<feature type="transmembrane region" description="Helical" evidence="1">
    <location>
        <begin position="17"/>
        <end position="37"/>
    </location>
</feature>
<dbReference type="PANTHER" id="PTHR37305">
    <property type="entry name" value="INTEGRAL MEMBRANE PROTEIN-RELATED"/>
    <property type="match status" value="1"/>
</dbReference>
<dbReference type="PANTHER" id="PTHR37305:SF1">
    <property type="entry name" value="MEMBRANE PROTEIN"/>
    <property type="match status" value="1"/>
</dbReference>
<protein>
    <submittedName>
        <fullName evidence="2">ABC transporter permease</fullName>
    </submittedName>
</protein>
<dbReference type="EMBL" id="JBHUHQ010000006">
    <property type="protein sequence ID" value="MFD2043268.1"/>
    <property type="molecule type" value="Genomic_DNA"/>
</dbReference>
<dbReference type="Pfam" id="PF12679">
    <property type="entry name" value="ABC2_membrane_2"/>
    <property type="match status" value="1"/>
</dbReference>
<feature type="transmembrane region" description="Helical" evidence="1">
    <location>
        <begin position="344"/>
        <end position="362"/>
    </location>
</feature>
<keyword evidence="1" id="KW-0812">Transmembrane</keyword>
<keyword evidence="3" id="KW-1185">Reference proteome</keyword>
<organism evidence="2 3">
    <name type="scientific">Ornithinibacillus salinisoli</name>
    <dbReference type="NCBI Taxonomy" id="1848459"/>
    <lineage>
        <taxon>Bacteria</taxon>
        <taxon>Bacillati</taxon>
        <taxon>Bacillota</taxon>
        <taxon>Bacilli</taxon>
        <taxon>Bacillales</taxon>
        <taxon>Bacillaceae</taxon>
        <taxon>Ornithinibacillus</taxon>
    </lineage>
</organism>
<feature type="transmembrane region" description="Helical" evidence="1">
    <location>
        <begin position="299"/>
        <end position="324"/>
    </location>
</feature>
<feature type="transmembrane region" description="Helical" evidence="1">
    <location>
        <begin position="270"/>
        <end position="292"/>
    </location>
</feature>